<dbReference type="FunFam" id="3.90.76.10:FF:000002">
    <property type="entry name" value="Dipeptide ABC transporter, substrate-binding protein"/>
    <property type="match status" value="1"/>
</dbReference>
<name>A0A4V7IBJ1_BIBTR</name>
<feature type="chain" id="PRO_5020909839" evidence="3">
    <location>
        <begin position="25"/>
        <end position="547"/>
    </location>
</feature>
<dbReference type="PROSITE" id="PS01040">
    <property type="entry name" value="SBP_BACTERIAL_5"/>
    <property type="match status" value="1"/>
</dbReference>
<accession>A0A4V7IBJ1</accession>
<evidence type="ECO:0000256" key="1">
    <source>
        <dbReference type="ARBA" id="ARBA00005695"/>
    </source>
</evidence>
<dbReference type="KEGG" id="btre:F542_16880"/>
<dbReference type="FunFam" id="3.40.190.10:FF:000036">
    <property type="entry name" value="Dipeptide ABC transporter, substrate-binding protein"/>
    <property type="match status" value="1"/>
</dbReference>
<dbReference type="Gene3D" id="3.10.105.10">
    <property type="entry name" value="Dipeptide-binding Protein, Domain 3"/>
    <property type="match status" value="1"/>
</dbReference>
<dbReference type="SUPFAM" id="SSF53850">
    <property type="entry name" value="Periplasmic binding protein-like II"/>
    <property type="match status" value="1"/>
</dbReference>
<protein>
    <submittedName>
        <fullName evidence="5">Heme-binding protein A</fullName>
    </submittedName>
</protein>
<dbReference type="InterPro" id="IPR023765">
    <property type="entry name" value="SBP_5_CS"/>
</dbReference>
<proteinExistence type="inferred from homology"/>
<dbReference type="AlphaFoldDB" id="A0A4V7IBJ1"/>
<dbReference type="PANTHER" id="PTHR30290:SF38">
    <property type="entry name" value="D,D-DIPEPTIDE-BINDING PERIPLASMIC PROTEIN DDPA-RELATED"/>
    <property type="match status" value="1"/>
</dbReference>
<dbReference type="InterPro" id="IPR000914">
    <property type="entry name" value="SBP_5_dom"/>
</dbReference>
<feature type="domain" description="Solute-binding protein family 5" evidence="4">
    <location>
        <begin position="86"/>
        <end position="466"/>
    </location>
</feature>
<sequence length="547" mass="61097">MEFFMKLRTPLTLVAVATSVFLTACDDKSTSATTTAKTGNKTFINCVSRSPTAFSPALTMDGQSYNASSQQVYNRLVEFVRGSTAIEPALAERWEVSEDGLTYTFYLRKGVKFHTTKDYTPSREFNADDVLFSFQRQLDKEHPYHNVSKATYPYFNSMKFPKLLKAVEKVDDHTVKISLNYADSTFLSSLGMDFISIYSAEYAEKLLAAGTPEVLDTTPIGTGPFIFAGYQLDQKVRFLANAEYWKGKADIDSLIFDIVPDATARYAKLQAGSCDMIDFPNVTDLEKMKTDPKVNLLSQEGLNIAYIAFNTEKAPFDNVKVRQALNYAVDKNAIIDAVYRGAGVAAKNPLPPTIWGYNNQITDYEYNPEKAKALLKEVGLENGFETQIWVQPVVRASNPNPRRMAELIQADWEKVGVKSELVSYEWGDYIKRTKAGELTAGTYGWSGDNGDPDNFLSPLFGSENVGNSNYARFKNADLDALLTKAVSLSDKEARAKLYEQAQVLLHEQAPWINVAHSIGFAPVSKRVIDYKQSPFGYSYFYGVKLAD</sequence>
<dbReference type="FunFam" id="3.10.105.10:FF:000002">
    <property type="entry name" value="Dipeptide ABC transporter, substrate-binding protein"/>
    <property type="match status" value="1"/>
</dbReference>
<evidence type="ECO:0000259" key="4">
    <source>
        <dbReference type="Pfam" id="PF00496"/>
    </source>
</evidence>
<dbReference type="Gene3D" id="3.40.190.10">
    <property type="entry name" value="Periplasmic binding protein-like II"/>
    <property type="match status" value="1"/>
</dbReference>
<dbReference type="InterPro" id="IPR039424">
    <property type="entry name" value="SBP_5"/>
</dbReference>
<feature type="signal peptide" evidence="3">
    <location>
        <begin position="1"/>
        <end position="24"/>
    </location>
</feature>
<dbReference type="PIRSF" id="PIRSF002741">
    <property type="entry name" value="MppA"/>
    <property type="match status" value="1"/>
</dbReference>
<dbReference type="InterPro" id="IPR030678">
    <property type="entry name" value="Peptide/Ni-bd"/>
</dbReference>
<dbReference type="Pfam" id="PF00496">
    <property type="entry name" value="SBP_bac_5"/>
    <property type="match status" value="1"/>
</dbReference>
<reference evidence="5 6" key="1">
    <citation type="journal article" date="2014" name="Genome Announc.">
        <title>Complete Closed Genome Sequences of Three Bibersteinia trehalosi Nasopharyngeal Isolates from Cattle with Shipping Fever.</title>
        <authorList>
            <person name="Harhay G.P."/>
            <person name="McVey D.S."/>
            <person name="Koren S."/>
            <person name="Phillippy A.M."/>
            <person name="Bono J."/>
            <person name="Harhay D.M."/>
            <person name="Clawson M.L."/>
            <person name="Heaton M.P."/>
            <person name="Chitko-McKown C.G."/>
            <person name="Korlach J."/>
            <person name="Smith T.P."/>
        </authorList>
    </citation>
    <scope>NUCLEOTIDE SEQUENCE [LARGE SCALE GENOMIC DNA]</scope>
    <source>
        <strain evidence="5 6">USDA-ARS-USMARC-188</strain>
    </source>
</reference>
<dbReference type="EMBL" id="CP006954">
    <property type="protein sequence ID" value="AHG82403.1"/>
    <property type="molecule type" value="Genomic_DNA"/>
</dbReference>
<keyword evidence="2 3" id="KW-0732">Signal</keyword>
<dbReference type="Gene3D" id="3.90.76.10">
    <property type="entry name" value="Dipeptide-binding Protein, Domain 1"/>
    <property type="match status" value="1"/>
</dbReference>
<evidence type="ECO:0000313" key="5">
    <source>
        <dbReference type="EMBL" id="AHG82403.1"/>
    </source>
</evidence>
<dbReference type="Proteomes" id="UP000019091">
    <property type="component" value="Chromosome"/>
</dbReference>
<evidence type="ECO:0000256" key="2">
    <source>
        <dbReference type="ARBA" id="ARBA00022729"/>
    </source>
</evidence>
<dbReference type="GO" id="GO:0043190">
    <property type="term" value="C:ATP-binding cassette (ABC) transporter complex"/>
    <property type="evidence" value="ECO:0007669"/>
    <property type="project" value="InterPro"/>
</dbReference>
<gene>
    <name evidence="5" type="ORF">F542_16880</name>
</gene>
<dbReference type="GO" id="GO:0042938">
    <property type="term" value="P:dipeptide transport"/>
    <property type="evidence" value="ECO:0007669"/>
    <property type="project" value="TreeGrafter"/>
</dbReference>
<dbReference type="PROSITE" id="PS51257">
    <property type="entry name" value="PROKAR_LIPOPROTEIN"/>
    <property type="match status" value="1"/>
</dbReference>
<evidence type="ECO:0000256" key="3">
    <source>
        <dbReference type="SAM" id="SignalP"/>
    </source>
</evidence>
<evidence type="ECO:0000313" key="6">
    <source>
        <dbReference type="Proteomes" id="UP000019091"/>
    </source>
</evidence>
<dbReference type="PANTHER" id="PTHR30290">
    <property type="entry name" value="PERIPLASMIC BINDING COMPONENT OF ABC TRANSPORTER"/>
    <property type="match status" value="1"/>
</dbReference>
<dbReference type="CDD" id="cd08493">
    <property type="entry name" value="PBP2_DppA_like"/>
    <property type="match status" value="1"/>
</dbReference>
<comment type="similarity">
    <text evidence="1">Belongs to the bacterial solute-binding protein 5 family.</text>
</comment>
<organism evidence="5 6">
    <name type="scientific">Bibersteinia trehalosi USDA-ARS-USMARC-188</name>
    <dbReference type="NCBI Taxonomy" id="1263829"/>
    <lineage>
        <taxon>Bacteria</taxon>
        <taxon>Pseudomonadati</taxon>
        <taxon>Pseudomonadota</taxon>
        <taxon>Gammaproteobacteria</taxon>
        <taxon>Pasteurellales</taxon>
        <taxon>Pasteurellaceae</taxon>
        <taxon>Bibersteinia</taxon>
    </lineage>
</organism>
<dbReference type="GO" id="GO:0030288">
    <property type="term" value="C:outer membrane-bounded periplasmic space"/>
    <property type="evidence" value="ECO:0007669"/>
    <property type="project" value="TreeGrafter"/>
</dbReference>
<dbReference type="GO" id="GO:1904680">
    <property type="term" value="F:peptide transmembrane transporter activity"/>
    <property type="evidence" value="ECO:0007669"/>
    <property type="project" value="TreeGrafter"/>
</dbReference>